<dbReference type="SUPFAM" id="SSF53098">
    <property type="entry name" value="Ribonuclease H-like"/>
    <property type="match status" value="1"/>
</dbReference>
<dbReference type="STRING" id="157652.A0A371GHQ4"/>
<evidence type="ECO:0000313" key="2">
    <source>
        <dbReference type="EMBL" id="RDX90072.1"/>
    </source>
</evidence>
<dbReference type="PANTHER" id="PTHR42648">
    <property type="entry name" value="TRANSPOSASE, PUTATIVE-RELATED"/>
    <property type="match status" value="1"/>
</dbReference>
<dbReference type="Proteomes" id="UP000257109">
    <property type="component" value="Unassembled WGS sequence"/>
</dbReference>
<dbReference type="InterPro" id="IPR036397">
    <property type="entry name" value="RNaseH_sf"/>
</dbReference>
<dbReference type="PROSITE" id="PS50994">
    <property type="entry name" value="INTEGRASE"/>
    <property type="match status" value="1"/>
</dbReference>
<comment type="caution">
    <text evidence="2">The sequence shown here is derived from an EMBL/GenBank/DDBJ whole genome shotgun (WGS) entry which is preliminary data.</text>
</comment>
<dbReference type="InterPro" id="IPR012337">
    <property type="entry name" value="RNaseH-like_sf"/>
</dbReference>
<sequence>MLGYLCHDLVTTSLKLELGKDLIMHLVFISLPIHFGQFQSAKRANDVLKLIHTDICGHFPRTSWNGQQYFITFIDDYSRYDYLYLIHEKSQPLDVFKSFKVEVELQLGKKMKAIKSDCGSEYHDRYDGSIE</sequence>
<dbReference type="GO" id="GO:0015074">
    <property type="term" value="P:DNA integration"/>
    <property type="evidence" value="ECO:0007669"/>
    <property type="project" value="InterPro"/>
</dbReference>
<evidence type="ECO:0000259" key="1">
    <source>
        <dbReference type="PROSITE" id="PS50994"/>
    </source>
</evidence>
<dbReference type="OrthoDB" id="1935865at2759"/>
<feature type="domain" description="Integrase catalytic" evidence="1">
    <location>
        <begin position="28"/>
        <end position="131"/>
    </location>
</feature>
<gene>
    <name evidence="2" type="ORF">CR513_28110</name>
</gene>
<dbReference type="GO" id="GO:0003676">
    <property type="term" value="F:nucleic acid binding"/>
    <property type="evidence" value="ECO:0007669"/>
    <property type="project" value="InterPro"/>
</dbReference>
<dbReference type="Gene3D" id="3.30.420.10">
    <property type="entry name" value="Ribonuclease H-like superfamily/Ribonuclease H"/>
    <property type="match status" value="1"/>
</dbReference>
<protein>
    <recommendedName>
        <fullName evidence="1">Integrase catalytic domain-containing protein</fullName>
    </recommendedName>
</protein>
<reference evidence="2" key="1">
    <citation type="submission" date="2018-05" db="EMBL/GenBank/DDBJ databases">
        <title>Draft genome of Mucuna pruriens seed.</title>
        <authorList>
            <person name="Nnadi N.E."/>
            <person name="Vos R."/>
            <person name="Hasami M.H."/>
            <person name="Devisetty U.K."/>
            <person name="Aguiy J.C."/>
        </authorList>
    </citation>
    <scope>NUCLEOTIDE SEQUENCE [LARGE SCALE GENOMIC DNA]</scope>
    <source>
        <strain evidence="2">JCA_2017</strain>
    </source>
</reference>
<dbReference type="InterPro" id="IPR001584">
    <property type="entry name" value="Integrase_cat-core"/>
</dbReference>
<dbReference type="Pfam" id="PF00665">
    <property type="entry name" value="rve"/>
    <property type="match status" value="1"/>
</dbReference>
<dbReference type="EMBL" id="QJKJ01005502">
    <property type="protein sequence ID" value="RDX90072.1"/>
    <property type="molecule type" value="Genomic_DNA"/>
</dbReference>
<dbReference type="InterPro" id="IPR039537">
    <property type="entry name" value="Retrotran_Ty1/copia-like"/>
</dbReference>
<feature type="non-terminal residue" evidence="2">
    <location>
        <position position="1"/>
    </location>
</feature>
<name>A0A371GHQ4_MUCPR</name>
<accession>A0A371GHQ4</accession>
<organism evidence="2 3">
    <name type="scientific">Mucuna pruriens</name>
    <name type="common">Velvet bean</name>
    <name type="synonym">Dolichos pruriens</name>
    <dbReference type="NCBI Taxonomy" id="157652"/>
    <lineage>
        <taxon>Eukaryota</taxon>
        <taxon>Viridiplantae</taxon>
        <taxon>Streptophyta</taxon>
        <taxon>Embryophyta</taxon>
        <taxon>Tracheophyta</taxon>
        <taxon>Spermatophyta</taxon>
        <taxon>Magnoliopsida</taxon>
        <taxon>eudicotyledons</taxon>
        <taxon>Gunneridae</taxon>
        <taxon>Pentapetalae</taxon>
        <taxon>rosids</taxon>
        <taxon>fabids</taxon>
        <taxon>Fabales</taxon>
        <taxon>Fabaceae</taxon>
        <taxon>Papilionoideae</taxon>
        <taxon>50 kb inversion clade</taxon>
        <taxon>NPAAA clade</taxon>
        <taxon>indigoferoid/millettioid clade</taxon>
        <taxon>Phaseoleae</taxon>
        <taxon>Mucuna</taxon>
    </lineage>
</organism>
<evidence type="ECO:0000313" key="3">
    <source>
        <dbReference type="Proteomes" id="UP000257109"/>
    </source>
</evidence>
<keyword evidence="3" id="KW-1185">Reference proteome</keyword>
<dbReference type="AlphaFoldDB" id="A0A371GHQ4"/>
<dbReference type="PANTHER" id="PTHR42648:SF28">
    <property type="entry name" value="TRANSPOSON-ENCODED PROTEIN WITH RIBONUCLEASE H-LIKE AND RETROVIRUS ZINC FINGER-LIKE DOMAINS"/>
    <property type="match status" value="1"/>
</dbReference>
<proteinExistence type="predicted"/>